<dbReference type="InterPro" id="IPR034660">
    <property type="entry name" value="DinB/YfiT-like"/>
</dbReference>
<dbReference type="RefSeq" id="WP_094018170.1">
    <property type="nucleotide sequence ID" value="NZ_NMQW01000052.1"/>
</dbReference>
<proteinExistence type="predicted"/>
<evidence type="ECO:0000259" key="1">
    <source>
        <dbReference type="Pfam" id="PF12867"/>
    </source>
</evidence>
<accession>A0A229UI72</accession>
<dbReference type="OrthoDB" id="68731at2"/>
<dbReference type="AlphaFoldDB" id="A0A229UI72"/>
<dbReference type="Proteomes" id="UP000215509">
    <property type="component" value="Unassembled WGS sequence"/>
</dbReference>
<dbReference type="InterPro" id="IPR024775">
    <property type="entry name" value="DinB-like"/>
</dbReference>
<dbReference type="Pfam" id="PF12867">
    <property type="entry name" value="DinB_2"/>
    <property type="match status" value="1"/>
</dbReference>
<keyword evidence="3" id="KW-1185">Reference proteome</keyword>
<protein>
    <recommendedName>
        <fullName evidence="1">DinB-like domain-containing protein</fullName>
    </recommendedName>
</protein>
<comment type="caution">
    <text evidence="2">The sequence shown here is derived from an EMBL/GenBank/DDBJ whole genome shotgun (WGS) entry which is preliminary data.</text>
</comment>
<reference evidence="2 3" key="1">
    <citation type="submission" date="2017-07" db="EMBL/GenBank/DDBJ databases">
        <title>Genome sequencing and assembly of Paenibacillus rigui.</title>
        <authorList>
            <person name="Mayilraj S."/>
        </authorList>
    </citation>
    <scope>NUCLEOTIDE SEQUENCE [LARGE SCALE GENOMIC DNA]</scope>
    <source>
        <strain evidence="2 3">JCM 16352</strain>
    </source>
</reference>
<organism evidence="2 3">
    <name type="scientific">Paenibacillus rigui</name>
    <dbReference type="NCBI Taxonomy" id="554312"/>
    <lineage>
        <taxon>Bacteria</taxon>
        <taxon>Bacillati</taxon>
        <taxon>Bacillota</taxon>
        <taxon>Bacilli</taxon>
        <taxon>Bacillales</taxon>
        <taxon>Paenibacillaceae</taxon>
        <taxon>Paenibacillus</taxon>
    </lineage>
</organism>
<name>A0A229UI72_9BACL</name>
<gene>
    <name evidence="2" type="ORF">CF651_28095</name>
</gene>
<dbReference type="EMBL" id="NMQW01000052">
    <property type="protein sequence ID" value="OXM83073.1"/>
    <property type="molecule type" value="Genomic_DNA"/>
</dbReference>
<dbReference type="Gene3D" id="1.20.120.450">
    <property type="entry name" value="dinb family like domain"/>
    <property type="match status" value="1"/>
</dbReference>
<sequence>MTTENTQTNISHEVGKDLKVIVEGLLEDVFKIIRNLPPEALNWTPNQMKNSPFVLTYHLLGSAAYWIGDVVGGIPTNRIRANEFDVQGDHHQLEELLEDTKKRLAATLDNLNESHLLPAPIDLSRGVLCWGEVPAEGRTSVWVLVHDLCHIAYTLGQLERINRLWEIHLNDDQTAKRTID</sequence>
<feature type="domain" description="DinB-like" evidence="1">
    <location>
        <begin position="27"/>
        <end position="116"/>
    </location>
</feature>
<evidence type="ECO:0000313" key="2">
    <source>
        <dbReference type="EMBL" id="OXM83073.1"/>
    </source>
</evidence>
<dbReference type="SUPFAM" id="SSF109854">
    <property type="entry name" value="DinB/YfiT-like putative metalloenzymes"/>
    <property type="match status" value="1"/>
</dbReference>
<evidence type="ECO:0000313" key="3">
    <source>
        <dbReference type="Proteomes" id="UP000215509"/>
    </source>
</evidence>